<keyword evidence="4" id="KW-1185">Reference proteome</keyword>
<comment type="caution">
    <text evidence="2">The sequence shown here is derived from an EMBL/GenBank/DDBJ whole genome shotgun (WGS) entry which is preliminary data.</text>
</comment>
<accession>A0A814DCJ6</accession>
<dbReference type="PANTHER" id="PTHR20933">
    <property type="entry name" value="F-BOX ONLY PROTEIN 33"/>
    <property type="match status" value="1"/>
</dbReference>
<evidence type="ECO:0000259" key="1">
    <source>
        <dbReference type="PROSITE" id="PS50181"/>
    </source>
</evidence>
<reference evidence="2" key="1">
    <citation type="submission" date="2021-02" db="EMBL/GenBank/DDBJ databases">
        <authorList>
            <person name="Nowell W R."/>
        </authorList>
    </citation>
    <scope>NUCLEOTIDE SEQUENCE</scope>
</reference>
<dbReference type="AlphaFoldDB" id="A0A814DCJ6"/>
<sequence>MHPRTASKLSILASGAWDNKPIDYNNDDDGDLTTYDGESTDHFTQHHQIKKYNISLLPEKNLLTIFSYLTLQELLRCSLVCRQWRSLSQNSRLWKRVYLRPEYNGLHISNVNKFITMISKRFSLALQYIDLPIELITIDILHELANKCPNLNRLTLDFSTAMQLHDFNELNIFPCNLKMLCICLSDVIFLEGFMRKIYSFLSSLETLHIIGTIEKSTDPEEEIYETINISKIKLHTPNLRVINLYGIYFIDDYHIEAIASGCIHLECLALNFCTRIKGTSFVNVIQRCRKLKCLLLQNTGIEDSPMCSVAWESSYLSELDISSTELTEECLLDIFFRMPKLNYLAVPNCDGFTDKVLEILIHHGKLSTCRAIDLSNTVNLDYEIVFTFLTKHGRHLQGIAYAGAANVTEEFWRNIIKSLKNIKIMIMGSPYGMFKKITTKVHVDQILDACAQYCSKLERLEIQWDPDTVRYSDYSSKFIDHLRTRCTYLQSLVLSDGAYYEVVKANFERAERNTVVRTTTMYRTSNVSLLHYYNELRFN</sequence>
<dbReference type="PROSITE" id="PS50181">
    <property type="entry name" value="FBOX"/>
    <property type="match status" value="1"/>
</dbReference>
<dbReference type="EMBL" id="CAJOBC010002332">
    <property type="protein sequence ID" value="CAF3727973.1"/>
    <property type="molecule type" value="Genomic_DNA"/>
</dbReference>
<dbReference type="Pfam" id="PF12937">
    <property type="entry name" value="F-box-like"/>
    <property type="match status" value="1"/>
</dbReference>
<dbReference type="EMBL" id="CAJNOQ010002333">
    <property type="protein sequence ID" value="CAF0952388.1"/>
    <property type="molecule type" value="Genomic_DNA"/>
</dbReference>
<dbReference type="Gene3D" id="3.80.10.10">
    <property type="entry name" value="Ribonuclease Inhibitor"/>
    <property type="match status" value="3"/>
</dbReference>
<dbReference type="PANTHER" id="PTHR20933:SF4">
    <property type="entry name" value="F-BOX INVOLVED IN POLYQ PATHOGENESIS, ISOFORM A"/>
    <property type="match status" value="1"/>
</dbReference>
<feature type="domain" description="F-box" evidence="1">
    <location>
        <begin position="51"/>
        <end position="97"/>
    </location>
</feature>
<dbReference type="InterPro" id="IPR001810">
    <property type="entry name" value="F-box_dom"/>
</dbReference>
<evidence type="ECO:0000313" key="2">
    <source>
        <dbReference type="EMBL" id="CAF0952388.1"/>
    </source>
</evidence>
<name>A0A814DCJ6_9BILA</name>
<evidence type="ECO:0000313" key="4">
    <source>
        <dbReference type="Proteomes" id="UP000663829"/>
    </source>
</evidence>
<dbReference type="GO" id="GO:0031398">
    <property type="term" value="P:positive regulation of protein ubiquitination"/>
    <property type="evidence" value="ECO:0007669"/>
    <property type="project" value="TreeGrafter"/>
</dbReference>
<dbReference type="InterPro" id="IPR036047">
    <property type="entry name" value="F-box-like_dom_sf"/>
</dbReference>
<dbReference type="Proteomes" id="UP000681722">
    <property type="component" value="Unassembled WGS sequence"/>
</dbReference>
<dbReference type="SUPFAM" id="SSF81383">
    <property type="entry name" value="F-box domain"/>
    <property type="match status" value="1"/>
</dbReference>
<evidence type="ECO:0000313" key="3">
    <source>
        <dbReference type="EMBL" id="CAF3727973.1"/>
    </source>
</evidence>
<dbReference type="OrthoDB" id="3219396at2759"/>
<dbReference type="Proteomes" id="UP000663829">
    <property type="component" value="Unassembled WGS sequence"/>
</dbReference>
<dbReference type="InterPro" id="IPR032675">
    <property type="entry name" value="LRR_dom_sf"/>
</dbReference>
<proteinExistence type="predicted"/>
<dbReference type="SMART" id="SM00256">
    <property type="entry name" value="FBOX"/>
    <property type="match status" value="1"/>
</dbReference>
<gene>
    <name evidence="2" type="ORF">GPM918_LOCUS11317</name>
    <name evidence="3" type="ORF">SRO942_LOCUS11316</name>
</gene>
<dbReference type="SUPFAM" id="SSF52047">
    <property type="entry name" value="RNI-like"/>
    <property type="match status" value="1"/>
</dbReference>
<organism evidence="2 4">
    <name type="scientific">Didymodactylos carnosus</name>
    <dbReference type="NCBI Taxonomy" id="1234261"/>
    <lineage>
        <taxon>Eukaryota</taxon>
        <taxon>Metazoa</taxon>
        <taxon>Spiralia</taxon>
        <taxon>Gnathifera</taxon>
        <taxon>Rotifera</taxon>
        <taxon>Eurotatoria</taxon>
        <taxon>Bdelloidea</taxon>
        <taxon>Philodinida</taxon>
        <taxon>Philodinidae</taxon>
        <taxon>Didymodactylos</taxon>
    </lineage>
</organism>
<protein>
    <recommendedName>
        <fullName evidence="1">F-box domain-containing protein</fullName>
    </recommendedName>
</protein>